<gene>
    <name evidence="1" type="ORF">METZ01_LOCUS362148</name>
</gene>
<dbReference type="AlphaFoldDB" id="A0A382SHB4"/>
<organism evidence="1">
    <name type="scientific">marine metagenome</name>
    <dbReference type="NCBI Taxonomy" id="408172"/>
    <lineage>
        <taxon>unclassified sequences</taxon>
        <taxon>metagenomes</taxon>
        <taxon>ecological metagenomes</taxon>
    </lineage>
</organism>
<dbReference type="InterPro" id="IPR046234">
    <property type="entry name" value="DUF6267"/>
</dbReference>
<sequence length="94" mass="10611">VKTDAAKARHQTTKDNTIDHINKNKEHFEGPMNMHKHLQSAKDIITKNLSQKSKWGHEIAGAESKPEGFVAIRRGRPSKFVDRSDFSAANFNRG</sequence>
<evidence type="ECO:0000313" key="1">
    <source>
        <dbReference type="EMBL" id="SVD09294.1"/>
    </source>
</evidence>
<dbReference type="EMBL" id="UINC01129114">
    <property type="protein sequence ID" value="SVD09294.1"/>
    <property type="molecule type" value="Genomic_DNA"/>
</dbReference>
<proteinExistence type="predicted"/>
<name>A0A382SHB4_9ZZZZ</name>
<dbReference type="Pfam" id="PF19782">
    <property type="entry name" value="DUF6267"/>
    <property type="match status" value="1"/>
</dbReference>
<accession>A0A382SHB4</accession>
<reference evidence="1" key="1">
    <citation type="submission" date="2018-05" db="EMBL/GenBank/DDBJ databases">
        <authorList>
            <person name="Lanie J.A."/>
            <person name="Ng W.-L."/>
            <person name="Kazmierczak K.M."/>
            <person name="Andrzejewski T.M."/>
            <person name="Davidsen T.M."/>
            <person name="Wayne K.J."/>
            <person name="Tettelin H."/>
            <person name="Glass J.I."/>
            <person name="Rusch D."/>
            <person name="Podicherti R."/>
            <person name="Tsui H.-C.T."/>
            <person name="Winkler M.E."/>
        </authorList>
    </citation>
    <scope>NUCLEOTIDE SEQUENCE</scope>
</reference>
<feature type="non-terminal residue" evidence="1">
    <location>
        <position position="1"/>
    </location>
</feature>
<protein>
    <submittedName>
        <fullName evidence="1">Uncharacterized protein</fullName>
    </submittedName>
</protein>